<evidence type="ECO:0000313" key="1">
    <source>
        <dbReference type="EMBL" id="CAF1475676.1"/>
    </source>
</evidence>
<comment type="caution">
    <text evidence="1">The sequence shown here is derived from an EMBL/GenBank/DDBJ whole genome shotgun (WGS) entry which is preliminary data.</text>
</comment>
<dbReference type="Pfam" id="PF18758">
    <property type="entry name" value="KDZ"/>
    <property type="match status" value="1"/>
</dbReference>
<dbReference type="EMBL" id="CAJNOO010007895">
    <property type="protein sequence ID" value="CAF1475676.1"/>
    <property type="molecule type" value="Genomic_DNA"/>
</dbReference>
<dbReference type="EMBL" id="CAJOAX010015198">
    <property type="protein sequence ID" value="CAF4152574.1"/>
    <property type="molecule type" value="Genomic_DNA"/>
</dbReference>
<accession>A0A815RGS7</accession>
<name>A0A815RGS7_9BILA</name>
<proteinExistence type="predicted"/>
<dbReference type="OrthoDB" id="10055434at2759"/>
<organism evidence="1 3">
    <name type="scientific">Rotaria sordida</name>
    <dbReference type="NCBI Taxonomy" id="392033"/>
    <lineage>
        <taxon>Eukaryota</taxon>
        <taxon>Metazoa</taxon>
        <taxon>Spiralia</taxon>
        <taxon>Gnathifera</taxon>
        <taxon>Rotifera</taxon>
        <taxon>Eurotatoria</taxon>
        <taxon>Bdelloidea</taxon>
        <taxon>Philodinida</taxon>
        <taxon>Philodinidae</taxon>
        <taxon>Rotaria</taxon>
    </lineage>
</organism>
<sequence>PSTMGRQHNDAFLYSIFDSFYVLFVKFWLNHGDFKPCGSTCCQALVVDGNQKLRRRICFDKTNTISTAEMPFIKVGCDRTPLYGSLYCSAHLPQQPASVNTKNDDNNHPVRASEVNTNSIINEKNLRTKKILIQHEAISCSTLKKMPNEYVDKCMRSFGIVVYVTNCNVVVAFTEIFRSETIKEILNGLISIVNISPSLPPCIVYDDACHLVRRLIDGQINGEFNITPALLYLNKKTFNIDRMHISNHKDKWCRKHLDPANNPLLTNINTESCEQLFSWTNGYATSFTNMNASRCRMMLLFTFHLRNCFLKKINPHEFNIGKPVVTKNRPLVI</sequence>
<dbReference type="AlphaFoldDB" id="A0A815RGS7"/>
<evidence type="ECO:0000313" key="3">
    <source>
        <dbReference type="Proteomes" id="UP000663882"/>
    </source>
</evidence>
<evidence type="ECO:0000313" key="2">
    <source>
        <dbReference type="EMBL" id="CAF4152574.1"/>
    </source>
</evidence>
<feature type="non-terminal residue" evidence="1">
    <location>
        <position position="1"/>
    </location>
</feature>
<dbReference type="Proteomes" id="UP000663882">
    <property type="component" value="Unassembled WGS sequence"/>
</dbReference>
<dbReference type="Proteomes" id="UP000663823">
    <property type="component" value="Unassembled WGS sequence"/>
</dbReference>
<gene>
    <name evidence="2" type="ORF">OTI717_LOCUS36304</name>
    <name evidence="1" type="ORF">RFH988_LOCUS37749</name>
</gene>
<dbReference type="InterPro" id="IPR040521">
    <property type="entry name" value="KDZ"/>
</dbReference>
<protein>
    <submittedName>
        <fullName evidence="1">Uncharacterized protein</fullName>
    </submittedName>
</protein>
<reference evidence="1" key="1">
    <citation type="submission" date="2021-02" db="EMBL/GenBank/DDBJ databases">
        <authorList>
            <person name="Nowell W R."/>
        </authorList>
    </citation>
    <scope>NUCLEOTIDE SEQUENCE</scope>
</reference>